<dbReference type="Gene3D" id="3.90.1530.10">
    <property type="entry name" value="Conserved hypothetical protein from pyrococcus furiosus pfu- 392566-001, ParB domain"/>
    <property type="match status" value="1"/>
</dbReference>
<evidence type="ECO:0000259" key="2">
    <source>
        <dbReference type="SMART" id="SM00470"/>
    </source>
</evidence>
<dbReference type="InterPro" id="IPR003115">
    <property type="entry name" value="ParB_N"/>
</dbReference>
<reference evidence="3 4" key="1">
    <citation type="submission" date="2018-09" db="EMBL/GenBank/DDBJ databases">
        <title>Metagenome Assembled Genomes from an Advanced Water Purification Facility.</title>
        <authorList>
            <person name="Stamps B.W."/>
            <person name="Spear J.R."/>
        </authorList>
    </citation>
    <scope>NUCLEOTIDE SEQUENCE [LARGE SCALE GENOMIC DNA]</scope>
    <source>
        <strain evidence="3">Bin_29_2</strain>
    </source>
</reference>
<protein>
    <submittedName>
        <fullName evidence="3">Transcriptional regulator</fullName>
    </submittedName>
</protein>
<evidence type="ECO:0000313" key="3">
    <source>
        <dbReference type="EMBL" id="TXI55076.1"/>
    </source>
</evidence>
<dbReference type="Proteomes" id="UP000321797">
    <property type="component" value="Unassembled WGS sequence"/>
</dbReference>
<feature type="domain" description="ParB-like N-terminal" evidence="2">
    <location>
        <begin position="13"/>
        <end position="106"/>
    </location>
</feature>
<sequence length="521" mass="57382">MTETTTQPDFTLEHVNPAQLSIGDNVRNGARLSKEFLASVKEHGVLNPITAVRMDDGTITVRDGQRRTEAARQVGLDSIPAVIHTAAGDDKTLRTQRVVQQIVLNDQRSALTDAERARGINQLLLDGVSPTQVAKNLSTTRTTVDAARAAVTSAPAMSALDAGQLSLTEAVVFVEFDEDPEAQAELLEVAGTGQFQHRAEQLRAERAERQQRAEAAEQWAAKGYRVLEDRPDWHDPEILRLSCLRTEDDERVAVEFVEQSDPQHWAVYLRREDIYADHESGQEVTRREIDWDTADDPTLAAEEGYRHFSTVVETTTWRPEYYCIDPGGAGLTAPYAPGARSAAGRDDDAELDEASLERERLEQAEREREERRRVLGLNKLGAAAATVRQTWVRELLARKTAPKGTALFVAQALSKRPGLIDEYHGKIAAAELLGCPDAETPAVLVEALPESGDGRAVVVLLGLVLGAMEARTPKDAWRQPSEVSRSYLDFLTANGYTLSEIEEVIVGTRTADALYETLAQE</sequence>
<dbReference type="PANTHER" id="PTHR33375">
    <property type="entry name" value="CHROMOSOME-PARTITIONING PROTEIN PARB-RELATED"/>
    <property type="match status" value="1"/>
</dbReference>
<dbReference type="SUPFAM" id="SSF110849">
    <property type="entry name" value="ParB/Sulfiredoxin"/>
    <property type="match status" value="1"/>
</dbReference>
<dbReference type="SMART" id="SM00470">
    <property type="entry name" value="ParB"/>
    <property type="match status" value="1"/>
</dbReference>
<comment type="caution">
    <text evidence="3">The sequence shown here is derived from an EMBL/GenBank/DDBJ whole genome shotgun (WGS) entry which is preliminary data.</text>
</comment>
<dbReference type="EMBL" id="SSGD01000073">
    <property type="protein sequence ID" value="TXI55076.1"/>
    <property type="molecule type" value="Genomic_DNA"/>
</dbReference>
<evidence type="ECO:0000256" key="1">
    <source>
        <dbReference type="SAM" id="MobiDB-lite"/>
    </source>
</evidence>
<dbReference type="RefSeq" id="WP_276761189.1">
    <property type="nucleotide sequence ID" value="NZ_SSGD01000073.1"/>
</dbReference>
<accession>A0A5C7Y0K1</accession>
<proteinExistence type="predicted"/>
<name>A0A5C7Y0K1_9MYCO</name>
<dbReference type="AlphaFoldDB" id="A0A5C7Y0K1"/>
<dbReference type="Gene3D" id="1.10.10.2830">
    <property type="match status" value="1"/>
</dbReference>
<evidence type="ECO:0000313" key="4">
    <source>
        <dbReference type="Proteomes" id="UP000321797"/>
    </source>
</evidence>
<dbReference type="CDD" id="cd16387">
    <property type="entry name" value="ParB_N_Srx"/>
    <property type="match status" value="1"/>
</dbReference>
<dbReference type="GO" id="GO:0007059">
    <property type="term" value="P:chromosome segregation"/>
    <property type="evidence" value="ECO:0007669"/>
    <property type="project" value="TreeGrafter"/>
</dbReference>
<dbReference type="InterPro" id="IPR036086">
    <property type="entry name" value="ParB/Sulfiredoxin_sf"/>
</dbReference>
<feature type="region of interest" description="Disordered" evidence="1">
    <location>
        <begin position="335"/>
        <end position="354"/>
    </location>
</feature>
<dbReference type="GO" id="GO:0005694">
    <property type="term" value="C:chromosome"/>
    <property type="evidence" value="ECO:0007669"/>
    <property type="project" value="TreeGrafter"/>
</dbReference>
<dbReference type="InterPro" id="IPR050336">
    <property type="entry name" value="Chromosome_partition/occlusion"/>
</dbReference>
<dbReference type="SUPFAM" id="SSF109709">
    <property type="entry name" value="KorB DNA-binding domain-like"/>
    <property type="match status" value="1"/>
</dbReference>
<organism evidence="3 4">
    <name type="scientific">Mycolicibacter arupensis</name>
    <dbReference type="NCBI Taxonomy" id="342002"/>
    <lineage>
        <taxon>Bacteria</taxon>
        <taxon>Bacillati</taxon>
        <taxon>Actinomycetota</taxon>
        <taxon>Actinomycetes</taxon>
        <taxon>Mycobacteriales</taxon>
        <taxon>Mycobacteriaceae</taxon>
        <taxon>Mycolicibacter</taxon>
    </lineage>
</organism>
<dbReference type="PANTHER" id="PTHR33375:SF1">
    <property type="entry name" value="CHROMOSOME-PARTITIONING PROTEIN PARB-RELATED"/>
    <property type="match status" value="1"/>
</dbReference>
<gene>
    <name evidence="3" type="ORF">E6Q54_13210</name>
</gene>
<dbReference type="Pfam" id="PF02195">
    <property type="entry name" value="ParB_N"/>
    <property type="match status" value="1"/>
</dbReference>